<evidence type="ECO:0000256" key="2">
    <source>
        <dbReference type="ARBA" id="ARBA00006275"/>
    </source>
</evidence>
<evidence type="ECO:0000256" key="6">
    <source>
        <dbReference type="SAM" id="SignalP"/>
    </source>
</evidence>
<protein>
    <submittedName>
        <fullName evidence="9">RagB/SusD family nutrient uptake outer membrane protein</fullName>
    </submittedName>
</protein>
<dbReference type="Proteomes" id="UP001207408">
    <property type="component" value="Unassembled WGS sequence"/>
</dbReference>
<keyword evidence="10" id="KW-1185">Reference proteome</keyword>
<evidence type="ECO:0000256" key="4">
    <source>
        <dbReference type="ARBA" id="ARBA00023136"/>
    </source>
</evidence>
<evidence type="ECO:0000256" key="1">
    <source>
        <dbReference type="ARBA" id="ARBA00004442"/>
    </source>
</evidence>
<dbReference type="GO" id="GO:0009279">
    <property type="term" value="C:cell outer membrane"/>
    <property type="evidence" value="ECO:0007669"/>
    <property type="project" value="UniProtKB-SubCell"/>
</dbReference>
<feature type="chain" id="PRO_5041927505" evidence="6">
    <location>
        <begin position="31"/>
        <end position="533"/>
    </location>
</feature>
<keyword evidence="5" id="KW-0998">Cell outer membrane</keyword>
<keyword evidence="4" id="KW-0472">Membrane</keyword>
<dbReference type="InterPro" id="IPR012944">
    <property type="entry name" value="SusD_RagB_dom"/>
</dbReference>
<dbReference type="InterPro" id="IPR011990">
    <property type="entry name" value="TPR-like_helical_dom_sf"/>
</dbReference>
<dbReference type="Gene3D" id="1.25.40.390">
    <property type="match status" value="1"/>
</dbReference>
<evidence type="ECO:0000256" key="5">
    <source>
        <dbReference type="ARBA" id="ARBA00023237"/>
    </source>
</evidence>
<dbReference type="EMBL" id="JAPDPI010000075">
    <property type="protein sequence ID" value="MCW3807979.1"/>
    <property type="molecule type" value="Genomic_DNA"/>
</dbReference>
<evidence type="ECO:0000256" key="3">
    <source>
        <dbReference type="ARBA" id="ARBA00022729"/>
    </source>
</evidence>
<dbReference type="Pfam" id="PF07980">
    <property type="entry name" value="SusD_RagB"/>
    <property type="match status" value="1"/>
</dbReference>
<dbReference type="RefSeq" id="WP_301202493.1">
    <property type="nucleotide sequence ID" value="NZ_JAPDPI010000075.1"/>
</dbReference>
<dbReference type="PROSITE" id="PS51257">
    <property type="entry name" value="PROKAR_LIPOPROTEIN"/>
    <property type="match status" value="1"/>
</dbReference>
<keyword evidence="3 6" id="KW-0732">Signal</keyword>
<dbReference type="InterPro" id="IPR033985">
    <property type="entry name" value="SusD-like_N"/>
</dbReference>
<evidence type="ECO:0000259" key="7">
    <source>
        <dbReference type="Pfam" id="PF07980"/>
    </source>
</evidence>
<dbReference type="SUPFAM" id="SSF48452">
    <property type="entry name" value="TPR-like"/>
    <property type="match status" value="1"/>
</dbReference>
<gene>
    <name evidence="9" type="ORF">OM074_20315</name>
</gene>
<proteinExistence type="inferred from homology"/>
<feature type="domain" description="SusD-like N-terminal" evidence="8">
    <location>
        <begin position="104"/>
        <end position="231"/>
    </location>
</feature>
<organism evidence="9 10">
    <name type="scientific">Plebeiibacterium marinum</name>
    <dbReference type="NCBI Taxonomy" id="2992111"/>
    <lineage>
        <taxon>Bacteria</taxon>
        <taxon>Pseudomonadati</taxon>
        <taxon>Bacteroidota</taxon>
        <taxon>Bacteroidia</taxon>
        <taxon>Marinilabiliales</taxon>
        <taxon>Marinilabiliaceae</taxon>
        <taxon>Plebeiibacterium</taxon>
    </lineage>
</organism>
<evidence type="ECO:0000313" key="9">
    <source>
        <dbReference type="EMBL" id="MCW3807979.1"/>
    </source>
</evidence>
<comment type="caution">
    <text evidence="9">The sequence shown here is derived from an EMBL/GenBank/DDBJ whole genome shotgun (WGS) entry which is preliminary data.</text>
</comment>
<reference evidence="9" key="1">
    <citation type="submission" date="2022-10" db="EMBL/GenBank/DDBJ databases">
        <authorList>
            <person name="Yu W.X."/>
        </authorList>
    </citation>
    <scope>NUCLEOTIDE SEQUENCE</scope>
    <source>
        <strain evidence="9">D04</strain>
    </source>
</reference>
<accession>A0AAE3MHT8</accession>
<evidence type="ECO:0000259" key="8">
    <source>
        <dbReference type="Pfam" id="PF14322"/>
    </source>
</evidence>
<evidence type="ECO:0000313" key="10">
    <source>
        <dbReference type="Proteomes" id="UP001207408"/>
    </source>
</evidence>
<comment type="similarity">
    <text evidence="2">Belongs to the SusD family.</text>
</comment>
<comment type="subcellular location">
    <subcellularLocation>
        <location evidence="1">Cell outer membrane</location>
    </subcellularLocation>
</comment>
<feature type="signal peptide" evidence="6">
    <location>
        <begin position="1"/>
        <end position="30"/>
    </location>
</feature>
<name>A0AAE3MHT8_9BACT</name>
<dbReference type="AlphaFoldDB" id="A0AAE3MHT8"/>
<dbReference type="Pfam" id="PF14322">
    <property type="entry name" value="SusD-like_3"/>
    <property type="match status" value="1"/>
</dbReference>
<sequence length="533" mass="60687">MKIKKYIYKFTKASLVIMAMSALLVTSSCTDLEEEVFEEITEVSFVPVEEDIVALMASGYVPLRYIMGWQGLFDIQEEPGDMFITPTRPNGWDDGGTYKRMHFHTWNNLQWQPRNTWANCYNGINNINRVILQVESGGLPLEEGQDVAIIAEMRALRALWYSILVDTHGNVPLITKFSDEIPEQKTRSEIYDFIVSELTEVIPQLTETVDQSTYGRVTKWGALQILARVYLNAEVYTGTAQWTKCLDACNQIIASGKFSLDPVYRDIFKTENSGSPEIVFAVPYDKIYGKYWNAHMKMLLPGHRDVFNMVAQPWGGSSCNPQLINSYDPDDKRLADTWLMGDQISKKDGSVVMTLVNKMPSIYDCEFEEGFRCQKYEIEDGAQSTLSNDLPYCRYTDVLMMKAECLLRTGKSGQAAEIVSDVRERSFDDPAKAVVTGEELEGNTTVEYGTLNEDGEIDNPGDQTPVLYGRFLDELAWEFAAEFRRRTDMIRFGVYQTKSWYNHTPQGDHTLLFPIGLEELNTNPNLKQNPGYN</sequence>
<feature type="domain" description="RagB/SusD" evidence="7">
    <location>
        <begin position="276"/>
        <end position="532"/>
    </location>
</feature>